<feature type="region of interest" description="Disordered" evidence="1">
    <location>
        <begin position="223"/>
        <end position="319"/>
    </location>
</feature>
<evidence type="ECO:0000313" key="2">
    <source>
        <dbReference type="Proteomes" id="UP000887575"/>
    </source>
</evidence>
<dbReference type="AlphaFoldDB" id="A0AAF3EB64"/>
<protein>
    <submittedName>
        <fullName evidence="3">Uncharacterized protein</fullName>
    </submittedName>
</protein>
<proteinExistence type="predicted"/>
<feature type="region of interest" description="Disordered" evidence="1">
    <location>
        <begin position="360"/>
        <end position="472"/>
    </location>
</feature>
<feature type="compositionally biased region" description="Basic and acidic residues" evidence="1">
    <location>
        <begin position="412"/>
        <end position="439"/>
    </location>
</feature>
<sequence>MTDKSYGTREKDNTDRGANSNEALDGMNENQLRELLEAALDFQGEKDIKDPKVKDVYNEEKQKADKELQSARKSLQMDYPLANSPTPTPPVPKPRRKFNEPGTDELISASKDRKLEPAHKTNSTTAKPISIFTCGNQETYVKEFCDWDADDESSNSSDSKNNTKRVHIPEHPKKTDKAVPQIFSQLPQSHEEIHPRFMNETKKNKMEFDEVDDGVANMNNKLLDINNKNEEQGNLVDRKKSSKGNDPCKDDPEEFELQEINEEHRDTGLKILVLSGSDGGNDSISEGEDQNEQNGVNREKAVTTGREHNKKTNDYLPSLKSARSEMTMFQLENVKPNKENEIKMRTLTYTNRFGKMVQKEVKIKAKKNENEKADQNPENSIGQKPLDEILKYLGVDEEEKKVKNKEKKRKSKEISKDENGGGIQSREKRGSEDSRKEGENELQDEVFEETIPLDNKKNKSISTPPVSSAVKLTKEIRKEMPIESNQGNKDELFITVFKSKKATKSVDSGKKVENPKITTAKSFDQEKSPQKPVQTGGEKRNSSDSCMTSNQCSSKLPPDLDSYPALETTIPVKAKMQNKRQKTKMIVDMEQKEEMGNEEKNEENEKKDIIVNEKIRHFTVEERVVLPGSEKISETTLGISFFFDEHLVKSSEPLSRDGMREMNEIVEKEIPENPFLKDPFYRKIVDSWKSFQADSKPFIYSPSEEDSSR</sequence>
<accession>A0AAF3EB64</accession>
<feature type="compositionally biased region" description="Basic and acidic residues" evidence="1">
    <location>
        <begin position="110"/>
        <end position="119"/>
    </location>
</feature>
<keyword evidence="2" id="KW-1185">Reference proteome</keyword>
<feature type="compositionally biased region" description="Basic and acidic residues" evidence="1">
    <location>
        <begin position="227"/>
        <end position="239"/>
    </location>
</feature>
<name>A0AAF3EB64_9BILA</name>
<feature type="compositionally biased region" description="Basic and acidic residues" evidence="1">
    <location>
        <begin position="167"/>
        <end position="177"/>
    </location>
</feature>
<feature type="compositionally biased region" description="Basic and acidic residues" evidence="1">
    <location>
        <begin position="1"/>
        <end position="15"/>
    </location>
</feature>
<feature type="region of interest" description="Disordered" evidence="1">
    <location>
        <begin position="1"/>
        <end position="30"/>
    </location>
</feature>
<evidence type="ECO:0000256" key="1">
    <source>
        <dbReference type="SAM" id="MobiDB-lite"/>
    </source>
</evidence>
<feature type="compositionally biased region" description="Basic residues" evidence="1">
    <location>
        <begin position="402"/>
        <end position="411"/>
    </location>
</feature>
<evidence type="ECO:0000313" key="3">
    <source>
        <dbReference type="WBParaSite" id="MBELARI_LOCUS11162"/>
    </source>
</evidence>
<feature type="region of interest" description="Disordered" evidence="1">
    <location>
        <begin position="501"/>
        <end position="564"/>
    </location>
</feature>
<reference evidence="3" key="1">
    <citation type="submission" date="2024-02" db="UniProtKB">
        <authorList>
            <consortium name="WormBaseParasite"/>
        </authorList>
    </citation>
    <scope>IDENTIFICATION</scope>
</reference>
<dbReference type="WBParaSite" id="MBELARI_LOCUS11162">
    <property type="protein sequence ID" value="MBELARI_LOCUS11162"/>
    <property type="gene ID" value="MBELARI_LOCUS11162"/>
</dbReference>
<feature type="compositionally biased region" description="Basic and acidic residues" evidence="1">
    <location>
        <begin position="43"/>
        <end position="70"/>
    </location>
</feature>
<feature type="compositionally biased region" description="Polar residues" evidence="1">
    <location>
        <begin position="120"/>
        <end position="132"/>
    </location>
</feature>
<feature type="compositionally biased region" description="Basic and acidic residues" evidence="1">
    <location>
        <begin position="297"/>
        <end position="313"/>
    </location>
</feature>
<feature type="compositionally biased region" description="Basic and acidic residues" evidence="1">
    <location>
        <begin position="360"/>
        <end position="375"/>
    </location>
</feature>
<feature type="region of interest" description="Disordered" evidence="1">
    <location>
        <begin position="43"/>
        <end position="132"/>
    </location>
</feature>
<organism evidence="2 3">
    <name type="scientific">Mesorhabditis belari</name>
    <dbReference type="NCBI Taxonomy" id="2138241"/>
    <lineage>
        <taxon>Eukaryota</taxon>
        <taxon>Metazoa</taxon>
        <taxon>Ecdysozoa</taxon>
        <taxon>Nematoda</taxon>
        <taxon>Chromadorea</taxon>
        <taxon>Rhabditida</taxon>
        <taxon>Rhabditina</taxon>
        <taxon>Rhabditomorpha</taxon>
        <taxon>Rhabditoidea</taxon>
        <taxon>Rhabditidae</taxon>
        <taxon>Mesorhabditinae</taxon>
        <taxon>Mesorhabditis</taxon>
    </lineage>
</organism>
<feature type="region of interest" description="Disordered" evidence="1">
    <location>
        <begin position="148"/>
        <end position="178"/>
    </location>
</feature>
<dbReference type="Proteomes" id="UP000887575">
    <property type="component" value="Unassembled WGS sequence"/>
</dbReference>
<feature type="compositionally biased region" description="Polar residues" evidence="1">
    <location>
        <begin position="543"/>
        <end position="554"/>
    </location>
</feature>
<feature type="compositionally biased region" description="Acidic residues" evidence="1">
    <location>
        <begin position="251"/>
        <end position="260"/>
    </location>
</feature>